<evidence type="ECO:0000256" key="10">
    <source>
        <dbReference type="ARBA" id="ARBA00047989"/>
    </source>
</evidence>
<evidence type="ECO:0000256" key="4">
    <source>
        <dbReference type="ARBA" id="ARBA00003215"/>
    </source>
</evidence>
<comment type="cofactor">
    <cofactor evidence="3">
        <name>Cu(2+)</name>
        <dbReference type="ChEBI" id="CHEBI:29036"/>
    </cofactor>
</comment>
<accession>A0A6V7RNS5</accession>
<dbReference type="SUPFAM" id="SSF64438">
    <property type="entry name" value="CNF1/YfiH-like putative cysteine hydrolases"/>
    <property type="match status" value="1"/>
</dbReference>
<dbReference type="GO" id="GO:0016787">
    <property type="term" value="F:hydrolase activity"/>
    <property type="evidence" value="ECO:0007669"/>
    <property type="project" value="UniProtKB-KW"/>
</dbReference>
<evidence type="ECO:0000256" key="5">
    <source>
        <dbReference type="ARBA" id="ARBA00007353"/>
    </source>
</evidence>
<dbReference type="InterPro" id="IPR038371">
    <property type="entry name" value="Cu_polyphenol_OxRdtase_sf"/>
</dbReference>
<dbReference type="EMBL" id="CAJEWD010000008">
    <property type="protein sequence ID" value="CAD2079304.1"/>
    <property type="molecule type" value="Genomic_DNA"/>
</dbReference>
<dbReference type="AlphaFoldDB" id="A0A6V7RNS5"/>
<proteinExistence type="inferred from homology"/>
<dbReference type="Gene3D" id="3.60.140.10">
    <property type="entry name" value="CNF1/YfiH-like putative cysteine hydrolases"/>
    <property type="match status" value="1"/>
</dbReference>
<evidence type="ECO:0000256" key="12">
    <source>
        <dbReference type="ARBA" id="ARBA00049893"/>
    </source>
</evidence>
<gene>
    <name evidence="13" type="ORF">JEODO184_01651</name>
</gene>
<dbReference type="GO" id="GO:0005507">
    <property type="term" value="F:copper ion binding"/>
    <property type="evidence" value="ECO:0007669"/>
    <property type="project" value="TreeGrafter"/>
</dbReference>
<dbReference type="GO" id="GO:0017061">
    <property type="term" value="F:S-methyl-5-thioadenosine phosphorylase activity"/>
    <property type="evidence" value="ECO:0007669"/>
    <property type="project" value="UniProtKB-EC"/>
</dbReference>
<dbReference type="CDD" id="cd16833">
    <property type="entry name" value="YfiH"/>
    <property type="match status" value="1"/>
</dbReference>
<dbReference type="Proteomes" id="UP000589351">
    <property type="component" value="Unassembled WGS sequence"/>
</dbReference>
<dbReference type="RefSeq" id="WP_185126118.1">
    <property type="nucleotide sequence ID" value="NZ_CAJEWD010000008.1"/>
</dbReference>
<keyword evidence="9" id="KW-0862">Zinc</keyword>
<dbReference type="InterPro" id="IPR003730">
    <property type="entry name" value="Cu_polyphenol_OxRdtase"/>
</dbReference>
<organism evidence="13 14">
    <name type="scientific">Jeotgalicoccus meleagridis</name>
    <dbReference type="NCBI Taxonomy" id="2759181"/>
    <lineage>
        <taxon>Bacteria</taxon>
        <taxon>Bacillati</taxon>
        <taxon>Bacillota</taxon>
        <taxon>Bacilli</taxon>
        <taxon>Bacillales</taxon>
        <taxon>Staphylococcaceae</taxon>
        <taxon>Jeotgalicoccus</taxon>
    </lineage>
</organism>
<evidence type="ECO:0000256" key="11">
    <source>
        <dbReference type="ARBA" id="ARBA00048968"/>
    </source>
</evidence>
<dbReference type="Pfam" id="PF02578">
    <property type="entry name" value="Cu-oxidase_4"/>
    <property type="match status" value="1"/>
</dbReference>
<keyword evidence="8" id="KW-0378">Hydrolase</keyword>
<keyword evidence="7" id="KW-0479">Metal-binding</keyword>
<evidence type="ECO:0000256" key="3">
    <source>
        <dbReference type="ARBA" id="ARBA00001973"/>
    </source>
</evidence>
<comment type="function">
    <text evidence="4">Purine nucleoside enzyme that catalyzes the phosphorolysis of adenosine and inosine nucleosides, yielding D-ribose 1-phosphate and the respective free bases, adenine and hypoxanthine. Also catalyzes the phosphorolysis of S-methyl-5'-thioadenosine into adenine and S-methyl-5-thio-alpha-D-ribose 1-phosphate. Also has adenosine deaminase activity.</text>
</comment>
<sequence length="256" mass="29222">MENKYTFRHFNHFVGALNDDIVLGYTKRSNGLSAYPEDSFNMALYIGDDEKNVHQHQDMLAKEINFPVNHWMLPIQKHGANIKEVTSDHRGLNSRQLTDNFYDVDGIYSYEVGILLTMNYADCIPVYIWSETDNFHGLVHAGWRGTSLEITKKLIDVYQGRIEDLRVAIGPGISGSHYEVDKNVIDQLSYPLDAVVKTRTGYNLDLKKINQQQARDAGLSDQQIYVSDFGTEETPFFSYRLEKGNTGRALAFIGRK</sequence>
<comment type="caution">
    <text evidence="13">The sequence shown here is derived from an EMBL/GenBank/DDBJ whole genome shotgun (WGS) entry which is preliminary data.</text>
</comment>
<evidence type="ECO:0000313" key="14">
    <source>
        <dbReference type="Proteomes" id="UP000589351"/>
    </source>
</evidence>
<evidence type="ECO:0000313" key="13">
    <source>
        <dbReference type="EMBL" id="CAD2079304.1"/>
    </source>
</evidence>
<protein>
    <submittedName>
        <fullName evidence="13">Laccase domain protein</fullName>
    </submittedName>
</protein>
<comment type="catalytic activity">
    <reaction evidence="10">
        <text>adenosine + H2O + H(+) = inosine + NH4(+)</text>
        <dbReference type="Rhea" id="RHEA:24408"/>
        <dbReference type="ChEBI" id="CHEBI:15377"/>
        <dbReference type="ChEBI" id="CHEBI:15378"/>
        <dbReference type="ChEBI" id="CHEBI:16335"/>
        <dbReference type="ChEBI" id="CHEBI:17596"/>
        <dbReference type="ChEBI" id="CHEBI:28938"/>
        <dbReference type="EC" id="3.5.4.4"/>
    </reaction>
    <physiologicalReaction direction="left-to-right" evidence="10">
        <dbReference type="Rhea" id="RHEA:24409"/>
    </physiologicalReaction>
</comment>
<reference evidence="13 14" key="1">
    <citation type="submission" date="2020-07" db="EMBL/GenBank/DDBJ databases">
        <authorList>
            <person name="Criscuolo A."/>
        </authorList>
    </citation>
    <scope>NUCLEOTIDE SEQUENCE [LARGE SCALE GENOMIC DNA]</scope>
    <source>
        <strain evidence="13">CIP111649</strain>
    </source>
</reference>
<comment type="catalytic activity">
    <reaction evidence="1">
        <text>inosine + phosphate = alpha-D-ribose 1-phosphate + hypoxanthine</text>
        <dbReference type="Rhea" id="RHEA:27646"/>
        <dbReference type="ChEBI" id="CHEBI:17368"/>
        <dbReference type="ChEBI" id="CHEBI:17596"/>
        <dbReference type="ChEBI" id="CHEBI:43474"/>
        <dbReference type="ChEBI" id="CHEBI:57720"/>
        <dbReference type="EC" id="2.4.2.1"/>
    </reaction>
    <physiologicalReaction direction="left-to-right" evidence="1">
        <dbReference type="Rhea" id="RHEA:27647"/>
    </physiologicalReaction>
</comment>
<evidence type="ECO:0000256" key="9">
    <source>
        <dbReference type="ARBA" id="ARBA00022833"/>
    </source>
</evidence>
<comment type="similarity">
    <text evidence="5">Belongs to the purine nucleoside phosphorylase YfiH/LACC1 family.</text>
</comment>
<evidence type="ECO:0000256" key="1">
    <source>
        <dbReference type="ARBA" id="ARBA00000553"/>
    </source>
</evidence>
<evidence type="ECO:0000256" key="6">
    <source>
        <dbReference type="ARBA" id="ARBA00022679"/>
    </source>
</evidence>
<keyword evidence="6" id="KW-0808">Transferase</keyword>
<dbReference type="PANTHER" id="PTHR30616:SF2">
    <property type="entry name" value="PURINE NUCLEOSIDE PHOSPHORYLASE LACC1"/>
    <property type="match status" value="1"/>
</dbReference>
<evidence type="ECO:0000256" key="8">
    <source>
        <dbReference type="ARBA" id="ARBA00022801"/>
    </source>
</evidence>
<evidence type="ECO:0000256" key="2">
    <source>
        <dbReference type="ARBA" id="ARBA00001947"/>
    </source>
</evidence>
<name>A0A6V7RNS5_9STAP</name>
<dbReference type="PANTHER" id="PTHR30616">
    <property type="entry name" value="UNCHARACTERIZED PROTEIN YFIH"/>
    <property type="match status" value="1"/>
</dbReference>
<evidence type="ECO:0000256" key="7">
    <source>
        <dbReference type="ARBA" id="ARBA00022723"/>
    </source>
</evidence>
<comment type="catalytic activity">
    <reaction evidence="11">
        <text>adenosine + phosphate = alpha-D-ribose 1-phosphate + adenine</text>
        <dbReference type="Rhea" id="RHEA:27642"/>
        <dbReference type="ChEBI" id="CHEBI:16335"/>
        <dbReference type="ChEBI" id="CHEBI:16708"/>
        <dbReference type="ChEBI" id="CHEBI:43474"/>
        <dbReference type="ChEBI" id="CHEBI:57720"/>
        <dbReference type="EC" id="2.4.2.1"/>
    </reaction>
    <physiologicalReaction direction="left-to-right" evidence="11">
        <dbReference type="Rhea" id="RHEA:27643"/>
    </physiologicalReaction>
</comment>
<comment type="cofactor">
    <cofactor evidence="2">
        <name>Zn(2+)</name>
        <dbReference type="ChEBI" id="CHEBI:29105"/>
    </cofactor>
</comment>
<dbReference type="InterPro" id="IPR011324">
    <property type="entry name" value="Cytotoxic_necrot_fac-like_cat"/>
</dbReference>
<keyword evidence="14" id="KW-1185">Reference proteome</keyword>
<comment type="catalytic activity">
    <reaction evidence="12">
        <text>S-methyl-5'-thioadenosine + phosphate = 5-(methylsulfanyl)-alpha-D-ribose 1-phosphate + adenine</text>
        <dbReference type="Rhea" id="RHEA:11852"/>
        <dbReference type="ChEBI" id="CHEBI:16708"/>
        <dbReference type="ChEBI" id="CHEBI:17509"/>
        <dbReference type="ChEBI" id="CHEBI:43474"/>
        <dbReference type="ChEBI" id="CHEBI:58533"/>
        <dbReference type="EC" id="2.4.2.28"/>
    </reaction>
    <physiologicalReaction direction="left-to-right" evidence="12">
        <dbReference type="Rhea" id="RHEA:11853"/>
    </physiologicalReaction>
</comment>